<dbReference type="AlphaFoldDB" id="A0A9X0CLZ9"/>
<reference evidence="2" key="1">
    <citation type="submission" date="2023-01" db="EMBL/GenBank/DDBJ databases">
        <title>Genome assembly of the deep-sea coral Lophelia pertusa.</title>
        <authorList>
            <person name="Herrera S."/>
            <person name="Cordes E."/>
        </authorList>
    </citation>
    <scope>NUCLEOTIDE SEQUENCE</scope>
    <source>
        <strain evidence="2">USNM1676648</strain>
        <tissue evidence="2">Polyp</tissue>
    </source>
</reference>
<dbReference type="Proteomes" id="UP001163046">
    <property type="component" value="Unassembled WGS sequence"/>
</dbReference>
<dbReference type="SUPFAM" id="SSF48613">
    <property type="entry name" value="Heme oxygenase-like"/>
    <property type="match status" value="1"/>
</dbReference>
<dbReference type="Gene3D" id="1.20.910.10">
    <property type="entry name" value="Heme oxygenase-like"/>
    <property type="match status" value="1"/>
</dbReference>
<dbReference type="InterPro" id="IPR016084">
    <property type="entry name" value="Haem_Oase-like_multi-hlx"/>
</dbReference>
<protein>
    <recommendedName>
        <fullName evidence="1">Thiaminase-2/PQQC domain-containing protein</fullName>
    </recommendedName>
</protein>
<dbReference type="InterPro" id="IPR004305">
    <property type="entry name" value="Thiaminase-2/PQQC"/>
</dbReference>
<keyword evidence="3" id="KW-1185">Reference proteome</keyword>
<dbReference type="InterPro" id="IPR050967">
    <property type="entry name" value="Thiamine_Salvage_TenA"/>
</dbReference>
<evidence type="ECO:0000259" key="1">
    <source>
        <dbReference type="Pfam" id="PF03070"/>
    </source>
</evidence>
<dbReference type="EMBL" id="MU827310">
    <property type="protein sequence ID" value="KAJ7360384.1"/>
    <property type="molecule type" value="Genomic_DNA"/>
</dbReference>
<dbReference type="PANTHER" id="PTHR43198:SF2">
    <property type="entry name" value="SI:CH1073-67J19.1-RELATED"/>
    <property type="match status" value="1"/>
</dbReference>
<dbReference type="PANTHER" id="PTHR43198">
    <property type="entry name" value="BIFUNCTIONAL TH2 PROTEIN"/>
    <property type="match status" value="1"/>
</dbReference>
<proteinExistence type="predicted"/>
<evidence type="ECO:0000313" key="2">
    <source>
        <dbReference type="EMBL" id="KAJ7360384.1"/>
    </source>
</evidence>
<sequence length="208" mass="24242">MCRSSNLRQVLNLCKEWFAVHSTQKNMAATWLQDIAYLFHAVKALQLAAKQIERQNPIFGHFYMTQAEKYNKYYQVLLKTWRLDDAESVALGTAAKTYVLYQSVLSQEDPRYLSIAMLPCTMLWRHMARELIGKVEKTSLYIDWFKENLNEDPDYQGSLERFVDKHFTPDELKKANSIFCEGMLNELNFFREACGEDLLTLDAVCGKL</sequence>
<gene>
    <name evidence="2" type="ORF">OS493_017016</name>
</gene>
<accession>A0A9X0CLZ9</accession>
<organism evidence="2 3">
    <name type="scientific">Desmophyllum pertusum</name>
    <dbReference type="NCBI Taxonomy" id="174260"/>
    <lineage>
        <taxon>Eukaryota</taxon>
        <taxon>Metazoa</taxon>
        <taxon>Cnidaria</taxon>
        <taxon>Anthozoa</taxon>
        <taxon>Hexacorallia</taxon>
        <taxon>Scleractinia</taxon>
        <taxon>Caryophylliina</taxon>
        <taxon>Caryophylliidae</taxon>
        <taxon>Desmophyllum</taxon>
    </lineage>
</organism>
<dbReference type="GO" id="GO:0006772">
    <property type="term" value="P:thiamine metabolic process"/>
    <property type="evidence" value="ECO:0007669"/>
    <property type="project" value="UniProtKB-ARBA"/>
</dbReference>
<evidence type="ECO:0000313" key="3">
    <source>
        <dbReference type="Proteomes" id="UP001163046"/>
    </source>
</evidence>
<name>A0A9X0CLZ9_9CNID</name>
<dbReference type="GO" id="GO:0005829">
    <property type="term" value="C:cytosol"/>
    <property type="evidence" value="ECO:0007669"/>
    <property type="project" value="TreeGrafter"/>
</dbReference>
<dbReference type="OrthoDB" id="5984652at2759"/>
<feature type="domain" description="Thiaminase-2/PQQC" evidence="1">
    <location>
        <begin position="33"/>
        <end position="193"/>
    </location>
</feature>
<dbReference type="Pfam" id="PF03070">
    <property type="entry name" value="TENA_THI-4"/>
    <property type="match status" value="1"/>
</dbReference>
<comment type="caution">
    <text evidence="2">The sequence shown here is derived from an EMBL/GenBank/DDBJ whole genome shotgun (WGS) entry which is preliminary data.</text>
</comment>